<feature type="compositionally biased region" description="Low complexity" evidence="1">
    <location>
        <begin position="488"/>
        <end position="501"/>
    </location>
</feature>
<proteinExistence type="predicted"/>
<sequence length="600" mass="66433">MRPAKVAACVVVDTRQTSTRSRDPVAEKYSGPAITPLYTHYILALHPPTPCQMNRENSKLLSLPAELRLRIYANVLHFSYPLYRPLRASIIHPWHYISDQNSDDKINTNNLADTALLLTNRQIHHEAKDCFYELNSFRVSFNHLCSCQNIFPYPAYCQDSGMGLIDYLLHDLPKLHAATIAFEDIFTFSESIGPIMRNIVPSSHPSLNPLDDDDDIDDTNDENNHTNNDNSHLVSDEIGTLRLEGLPSGRTLEFHLPSLTHAWRSLAGTERQQRKPWDSNSGPSHGGSQSTTHRSRLPGQKILSRALEYLHFEANSYDRVPAALRRFFVVAPPPPLPTDKGEHDEDESHNHQAQTAKLQFRSLPDGRERRAGFTIALARELAKVFEDDGGAGSIEWVSLDADPKAPVWSFGLDVDMQGDEMEGKKGVGRNEEEEMEIWRVSRRDHSNTTNLLTKSKASGSAPGKISLHPFPGYRVNSIFPQSGNPFASGQQTSSPSSSSVLGVPNVSNTLLINANSLPKSPASNKFRGTIARRTYVEDFGIGRFGSGIRGAPCDAEVREVDGFARRGEQEVRGLDVPVDDPVVVEVGEAGEEVAEEGFAG</sequence>
<feature type="region of interest" description="Disordered" evidence="1">
    <location>
        <begin position="200"/>
        <end position="233"/>
    </location>
</feature>
<accession>A0A3M6W303</accession>
<feature type="region of interest" description="Disordered" evidence="1">
    <location>
        <begin position="334"/>
        <end position="355"/>
    </location>
</feature>
<name>A0A3M6W303_HORWE</name>
<gene>
    <name evidence="2" type="ORF">D0869_14117</name>
</gene>
<dbReference type="EMBL" id="QWIJ01001993">
    <property type="protein sequence ID" value="RMX72928.1"/>
    <property type="molecule type" value="Genomic_DNA"/>
</dbReference>
<feature type="compositionally biased region" description="Basic and acidic residues" evidence="1">
    <location>
        <begin position="339"/>
        <end position="350"/>
    </location>
</feature>
<dbReference type="AntiFam" id="ANF00226">
    <property type="entry name" value="Shadow ORF (opposite pknB)"/>
</dbReference>
<protein>
    <recommendedName>
        <fullName evidence="4">F-box domain-containing protein</fullName>
    </recommendedName>
</protein>
<dbReference type="PANTHER" id="PTHR42085">
    <property type="entry name" value="F-BOX DOMAIN-CONTAINING PROTEIN"/>
    <property type="match status" value="1"/>
</dbReference>
<evidence type="ECO:0000256" key="1">
    <source>
        <dbReference type="SAM" id="MobiDB-lite"/>
    </source>
</evidence>
<feature type="compositionally biased region" description="Polar residues" evidence="1">
    <location>
        <begin position="278"/>
        <end position="292"/>
    </location>
</feature>
<feature type="region of interest" description="Disordered" evidence="1">
    <location>
        <begin position="268"/>
        <end position="298"/>
    </location>
</feature>
<dbReference type="Proteomes" id="UP000281245">
    <property type="component" value="Unassembled WGS sequence"/>
</dbReference>
<feature type="compositionally biased region" description="Acidic residues" evidence="1">
    <location>
        <begin position="210"/>
        <end position="221"/>
    </location>
</feature>
<comment type="caution">
    <text evidence="2">The sequence shown here is derived from an EMBL/GenBank/DDBJ whole genome shotgun (WGS) entry which is preliminary data.</text>
</comment>
<dbReference type="InterPro" id="IPR038883">
    <property type="entry name" value="AN11006-like"/>
</dbReference>
<evidence type="ECO:0000313" key="3">
    <source>
        <dbReference type="Proteomes" id="UP000281245"/>
    </source>
</evidence>
<dbReference type="PANTHER" id="PTHR42085:SF1">
    <property type="entry name" value="F-BOX DOMAIN-CONTAINING PROTEIN"/>
    <property type="match status" value="1"/>
</dbReference>
<evidence type="ECO:0000313" key="2">
    <source>
        <dbReference type="EMBL" id="RMX72928.1"/>
    </source>
</evidence>
<organism evidence="2 3">
    <name type="scientific">Hortaea werneckii</name>
    <name type="common">Black yeast</name>
    <name type="synonym">Cladosporium werneckii</name>
    <dbReference type="NCBI Taxonomy" id="91943"/>
    <lineage>
        <taxon>Eukaryota</taxon>
        <taxon>Fungi</taxon>
        <taxon>Dikarya</taxon>
        <taxon>Ascomycota</taxon>
        <taxon>Pezizomycotina</taxon>
        <taxon>Dothideomycetes</taxon>
        <taxon>Dothideomycetidae</taxon>
        <taxon>Mycosphaerellales</taxon>
        <taxon>Teratosphaeriaceae</taxon>
        <taxon>Hortaea</taxon>
    </lineage>
</organism>
<dbReference type="AlphaFoldDB" id="A0A3M6W303"/>
<evidence type="ECO:0008006" key="4">
    <source>
        <dbReference type="Google" id="ProtNLM"/>
    </source>
</evidence>
<dbReference type="OrthoDB" id="62952at2759"/>
<feature type="region of interest" description="Disordered" evidence="1">
    <location>
        <begin position="481"/>
        <end position="501"/>
    </location>
</feature>
<reference evidence="2 3" key="1">
    <citation type="journal article" date="2018" name="BMC Genomics">
        <title>Genomic evidence for intraspecific hybridization in a clonal and extremely halotolerant yeast.</title>
        <authorList>
            <person name="Gostincar C."/>
            <person name="Stajich J.E."/>
            <person name="Zupancic J."/>
            <person name="Zalar P."/>
            <person name="Gunde-Cimerman N."/>
        </authorList>
    </citation>
    <scope>NUCLEOTIDE SEQUENCE [LARGE SCALE GENOMIC DNA]</scope>
    <source>
        <strain evidence="2 3">EXF-6656</strain>
    </source>
</reference>